<evidence type="ECO:0000313" key="1">
    <source>
        <dbReference type="EMBL" id="KAJ3474468.1"/>
    </source>
</evidence>
<comment type="caution">
    <text evidence="1">The sequence shown here is derived from an EMBL/GenBank/DDBJ whole genome shotgun (WGS) entry which is preliminary data.</text>
</comment>
<sequence length="834" mass="89302">MKVSIEIGPSTQFTIFDTHGENVDPSLSRVSGREALVSQPQQNPTTQYAVAQEILTAIGNIDNSSWSRTDETRKTQGWVFTYVCNHSWQQWTRHGKAAQTHAILDYSQKELDFTSGARPAYDCRGSVTIIFSKGNSAITVNYSHTPFHRTVGEIYNLFKPPPPPPRVVAKKKAPGSAKKSDTPRRKRPATGPDGAPTPKKPRSRPKNGAKNQLSHAELVPMTEGFPSANGATTITANDAADHVALAALSAATSSEPVPKSTAPEAPKNSTASLNVSPKEAARRGEVATKKLTDAGINPATLSADQFSIFSNQSPEVQNESLNMLVKYGAERLHIVHPAKKDSPRPTSTPPDAESIASGAVNPNRLGNDSASESAEPVGAAAASNGTSKTPQKAKAGTKSRVFCFNCKLSISKARHYVVRMEHKSNLPQCSKDKPSCAVCQESGLTCEYPARRPKQKKSAAIVDEDEDTIMSENVDADGEVDDSAREAAVPAQAEDHRQPPNYGQVPIANMMQITPDDEGNGSRPQGDASLRPSHGAPAPNPFHWNAGGLALPQGQVYYPAETNTTKAPLPTSVSAAPAATTPKRSQRVPKPTAKAKARVPTPVQARIISPPRERHESPLERHNPRRHEIQSRSPLTFGKSPPNPYGQPATQPQYGSDPYIQNPSYGSGQGAYPQIQDTAPERIAYDPNARHNSSSSRAFSRQQPPAAAHADASKSAWPSRGRDVAAADTLQSIHGYGGSSQHGNKVTPVPLPHLPGSARRTDAVTGARSASNRDASRESYPSQPSQQQTPAGPNQPQPTQNSWYGFGGAYGGTNQNTQSHQSWGGSGGNNWNWN</sequence>
<organism evidence="1 2">
    <name type="scientific">Lecanicillium saksenae</name>
    <dbReference type="NCBI Taxonomy" id="468837"/>
    <lineage>
        <taxon>Eukaryota</taxon>
        <taxon>Fungi</taxon>
        <taxon>Dikarya</taxon>
        <taxon>Ascomycota</taxon>
        <taxon>Pezizomycotina</taxon>
        <taxon>Sordariomycetes</taxon>
        <taxon>Hypocreomycetidae</taxon>
        <taxon>Hypocreales</taxon>
        <taxon>Cordycipitaceae</taxon>
        <taxon>Lecanicillium</taxon>
    </lineage>
</organism>
<evidence type="ECO:0000313" key="2">
    <source>
        <dbReference type="Proteomes" id="UP001148737"/>
    </source>
</evidence>
<gene>
    <name evidence="1" type="ORF">NLG97_g9831</name>
</gene>
<keyword evidence="2" id="KW-1185">Reference proteome</keyword>
<name>A0ACC1QF32_9HYPO</name>
<reference evidence="1" key="1">
    <citation type="submission" date="2022-07" db="EMBL/GenBank/DDBJ databases">
        <title>Genome Sequence of Lecanicillium saksenae.</title>
        <authorList>
            <person name="Buettner E."/>
        </authorList>
    </citation>
    <scope>NUCLEOTIDE SEQUENCE</scope>
    <source>
        <strain evidence="1">VT-O1</strain>
    </source>
</reference>
<accession>A0ACC1QF32</accession>
<dbReference type="EMBL" id="JANAKD010002175">
    <property type="protein sequence ID" value="KAJ3474468.1"/>
    <property type="molecule type" value="Genomic_DNA"/>
</dbReference>
<proteinExistence type="predicted"/>
<dbReference type="Proteomes" id="UP001148737">
    <property type="component" value="Unassembled WGS sequence"/>
</dbReference>
<protein>
    <submittedName>
        <fullName evidence="1">Uncharacterized protein</fullName>
    </submittedName>
</protein>